<protein>
    <submittedName>
        <fullName evidence="1">Uncharacterized protein</fullName>
    </submittedName>
</protein>
<evidence type="ECO:0000313" key="1">
    <source>
        <dbReference type="EMBL" id="KAH7834349.1"/>
    </source>
</evidence>
<comment type="caution">
    <text evidence="1">The sequence shown here is derived from an EMBL/GenBank/DDBJ whole genome shotgun (WGS) entry which is preliminary data.</text>
</comment>
<dbReference type="EMBL" id="CM037152">
    <property type="protein sequence ID" value="KAH7834349.1"/>
    <property type="molecule type" value="Genomic_DNA"/>
</dbReference>
<reference evidence="1 2" key="1">
    <citation type="journal article" date="2021" name="Hortic Res">
        <title>High-quality reference genome and annotation aids understanding of berry development for evergreen blueberry (Vaccinium darrowii).</title>
        <authorList>
            <person name="Yu J."/>
            <person name="Hulse-Kemp A.M."/>
            <person name="Babiker E."/>
            <person name="Staton M."/>
        </authorList>
    </citation>
    <scope>NUCLEOTIDE SEQUENCE [LARGE SCALE GENOMIC DNA]</scope>
    <source>
        <strain evidence="2">cv. NJ 8807/NJ 8810</strain>
        <tissue evidence="1">Young leaf</tissue>
    </source>
</reference>
<keyword evidence="2" id="KW-1185">Reference proteome</keyword>
<dbReference type="Proteomes" id="UP000828048">
    <property type="component" value="Chromosome 2"/>
</dbReference>
<proteinExistence type="predicted"/>
<gene>
    <name evidence="1" type="ORF">Vadar_015090</name>
</gene>
<sequence length="174" mass="19338">MFQYCPPPIFLLIFSLIIPFRHHGFSPVQKSVSTHCTNISFPSSISARIGSNDMAGPANVNGMPRVGAIQQASNLGMGLALVLKIDTRGKYNLYKPTAAARPATTPQKLHNSDPKTLERNSDPKRVLAPHRFKPQVHWLSYLQKHKNEDPKHSINPQNSVSISHNDFLHLAVLC</sequence>
<organism evidence="1 2">
    <name type="scientific">Vaccinium darrowii</name>
    <dbReference type="NCBI Taxonomy" id="229202"/>
    <lineage>
        <taxon>Eukaryota</taxon>
        <taxon>Viridiplantae</taxon>
        <taxon>Streptophyta</taxon>
        <taxon>Embryophyta</taxon>
        <taxon>Tracheophyta</taxon>
        <taxon>Spermatophyta</taxon>
        <taxon>Magnoliopsida</taxon>
        <taxon>eudicotyledons</taxon>
        <taxon>Gunneridae</taxon>
        <taxon>Pentapetalae</taxon>
        <taxon>asterids</taxon>
        <taxon>Ericales</taxon>
        <taxon>Ericaceae</taxon>
        <taxon>Vaccinioideae</taxon>
        <taxon>Vaccinieae</taxon>
        <taxon>Vaccinium</taxon>
    </lineage>
</organism>
<name>A0ACB7X0Z8_9ERIC</name>
<evidence type="ECO:0000313" key="2">
    <source>
        <dbReference type="Proteomes" id="UP000828048"/>
    </source>
</evidence>
<accession>A0ACB7X0Z8</accession>